<protein>
    <submittedName>
        <fullName evidence="2">Uncharacterized protein</fullName>
    </submittedName>
</protein>
<gene>
    <name evidence="2" type="ORF">GCM10008932_05060</name>
</gene>
<feature type="transmembrane region" description="Helical" evidence="1">
    <location>
        <begin position="75"/>
        <end position="92"/>
    </location>
</feature>
<reference evidence="3" key="1">
    <citation type="journal article" date="2019" name="Int. J. Syst. Evol. Microbiol.">
        <title>The Global Catalogue of Microorganisms (GCM) 10K type strain sequencing project: providing services to taxonomists for standard genome sequencing and annotation.</title>
        <authorList>
            <consortium name="The Broad Institute Genomics Platform"/>
            <consortium name="The Broad Institute Genome Sequencing Center for Infectious Disease"/>
            <person name="Wu L."/>
            <person name="Ma J."/>
        </authorList>
    </citation>
    <scope>NUCLEOTIDE SEQUENCE [LARGE SCALE GENOMIC DNA]</scope>
    <source>
        <strain evidence="3">JCM 12662</strain>
    </source>
</reference>
<comment type="caution">
    <text evidence="2">The sequence shown here is derived from an EMBL/GenBank/DDBJ whole genome shotgun (WGS) entry which is preliminary data.</text>
</comment>
<organism evidence="2 3">
    <name type="scientific">Alkalibacterium iburiense</name>
    <dbReference type="NCBI Taxonomy" id="290589"/>
    <lineage>
        <taxon>Bacteria</taxon>
        <taxon>Bacillati</taxon>
        <taxon>Bacillota</taxon>
        <taxon>Bacilli</taxon>
        <taxon>Lactobacillales</taxon>
        <taxon>Carnobacteriaceae</taxon>
        <taxon>Alkalibacterium</taxon>
    </lineage>
</organism>
<evidence type="ECO:0000256" key="1">
    <source>
        <dbReference type="SAM" id="Phobius"/>
    </source>
</evidence>
<keyword evidence="1" id="KW-0812">Transmembrane</keyword>
<proteinExistence type="predicted"/>
<keyword evidence="1" id="KW-0472">Membrane</keyword>
<keyword evidence="3" id="KW-1185">Reference proteome</keyword>
<evidence type="ECO:0000313" key="2">
    <source>
        <dbReference type="EMBL" id="GAA0355064.1"/>
    </source>
</evidence>
<keyword evidence="1" id="KW-1133">Transmembrane helix</keyword>
<dbReference type="Proteomes" id="UP001501166">
    <property type="component" value="Unassembled WGS sequence"/>
</dbReference>
<evidence type="ECO:0000313" key="3">
    <source>
        <dbReference type="Proteomes" id="UP001501166"/>
    </source>
</evidence>
<sequence length="135" mass="15072">MSIIVKRKTENYASLFKLKLILNGETIGKIAFNEEKEVKLTEDTATLQIKQFSGKSNKLTVTDGDVVEINKGDSILWIFLIAFILMLITSSYAGISWILGLVLSILVLLGLLSLIKVFELKKVNRGAKDNRVQKT</sequence>
<feature type="transmembrane region" description="Helical" evidence="1">
    <location>
        <begin position="98"/>
        <end position="118"/>
    </location>
</feature>
<accession>A0ABP3GUA1</accession>
<dbReference type="EMBL" id="BAAACW010000031">
    <property type="protein sequence ID" value="GAA0355064.1"/>
    <property type="molecule type" value="Genomic_DNA"/>
</dbReference>
<name>A0ABP3GUA1_9LACT</name>
<dbReference type="RefSeq" id="WP_343753690.1">
    <property type="nucleotide sequence ID" value="NZ_BAAACW010000031.1"/>
</dbReference>